<evidence type="ECO:0000259" key="2">
    <source>
        <dbReference type="Pfam" id="PF13524"/>
    </source>
</evidence>
<dbReference type="PANTHER" id="PTHR45947:SF3">
    <property type="entry name" value="SULFOQUINOVOSYL TRANSFERASE SQD2"/>
    <property type="match status" value="1"/>
</dbReference>
<feature type="domain" description="Glycosyltransferase subfamily 4-like N-terminal" evidence="3">
    <location>
        <begin position="543"/>
        <end position="721"/>
    </location>
</feature>
<dbReference type="Gene3D" id="3.40.50.2000">
    <property type="entry name" value="Glycogen Phosphorylase B"/>
    <property type="match status" value="5"/>
</dbReference>
<keyword evidence="4" id="KW-0808">Transferase</keyword>
<name>A0AAJ2RYK0_9GAMM</name>
<protein>
    <submittedName>
        <fullName evidence="4">Glycosyltransferase</fullName>
        <ecNumber evidence="4">2.4.-.-</ecNumber>
    </submittedName>
</protein>
<dbReference type="Pfam" id="PF13524">
    <property type="entry name" value="Glyco_trans_1_2"/>
    <property type="match status" value="1"/>
</dbReference>
<proteinExistence type="predicted"/>
<accession>A0AAJ2RYK0</accession>
<dbReference type="InterPro" id="IPR055259">
    <property type="entry name" value="YkvP/CgeB_Glyco_trans-like"/>
</dbReference>
<dbReference type="EMBL" id="JAWXXT010000001">
    <property type="protein sequence ID" value="MDX5976681.1"/>
    <property type="molecule type" value="Genomic_DNA"/>
</dbReference>
<dbReference type="Pfam" id="PF00534">
    <property type="entry name" value="Glycos_transf_1"/>
    <property type="match status" value="1"/>
</dbReference>
<dbReference type="GeneID" id="303164593"/>
<evidence type="ECO:0000313" key="4">
    <source>
        <dbReference type="EMBL" id="MDX5976681.1"/>
    </source>
</evidence>
<dbReference type="InterPro" id="IPR050194">
    <property type="entry name" value="Glycosyltransferase_grp1"/>
</dbReference>
<dbReference type="PANTHER" id="PTHR45947">
    <property type="entry name" value="SULFOQUINOVOSYL TRANSFERASE SQD2"/>
    <property type="match status" value="1"/>
</dbReference>
<keyword evidence="4" id="KW-0328">Glycosyltransferase</keyword>
<dbReference type="EC" id="2.4.-.-" evidence="4"/>
<evidence type="ECO:0000259" key="1">
    <source>
        <dbReference type="Pfam" id="PF00534"/>
    </source>
</evidence>
<feature type="domain" description="Spore protein YkvP/CgeB glycosyl transferase-like" evidence="2">
    <location>
        <begin position="1155"/>
        <end position="1268"/>
    </location>
</feature>
<dbReference type="Pfam" id="PF13579">
    <property type="entry name" value="Glyco_trans_4_4"/>
    <property type="match status" value="2"/>
</dbReference>
<feature type="domain" description="Glycosyl transferase family 1" evidence="1">
    <location>
        <begin position="739"/>
        <end position="909"/>
    </location>
</feature>
<dbReference type="CDD" id="cd03794">
    <property type="entry name" value="GT4_WbuB-like"/>
    <property type="match status" value="1"/>
</dbReference>
<sequence>MDALIKHAEQLAQHRLPFIAQPVAGRVAYVVNHGQYDATNGDAVRTQGIAEALNHQGLEVLCLVRPGCPWAFYAKRELSPDVEVNGVTYIQSRWPYGVVPRGQLANLNASVECFVERFRVYRPAVVVAASNWETALPAWVAAKRMGLPFCFEVRSFGEIANDAREPGYAHTLGFREEAARDSFIARNANQVFTLNASMKAELIKRGVQPQRISVVPNGLRELPEIQFIDAGLKRQLEIWEGDNVIGYLGSFHAYEGLDVLFQACESLISKGINIKLLLVGDEQPLTSAVNSHQRDADKPWLIQVGRASEEQLAKYYALMDCVVIPRKAVPLCELTPPTKVLEALAYGKRLVMSKLPALEDACPVVKGVSFAKADDVEALVAAMAQVLEDVRVERLSNEQSAEQEGVQSNAVLQGLDTNVLTFSRLTQGMVETLEMVVNEPTPLLALPQPQNEPEGLDDVTYSMASQWFYKEGRLTDTLLALQSLQARGVKFDKPKRDFEAFVAGLARLKGGMALPPRQPNAGLMSRRQQVLYCLHQSVPHATNGYSTRSHGIAVGLQESGWNVRATTRPGFPWDGGAKGLPRGYHEATVDGVAYAACAGWNLAKTPLDLYLAEAADHYLREAQTSGAEVIVAASNHITALPALIAARRLGLPFVYEVRGLWEITQASTQPEWAGSERYQLMRELEQQAALEADLVITLTEELADELASWGVARERITVVPNAVNAERFTPRPADIDVARQLKLPAGVPVIGYAGSAVAYEGLELLLEALAKLKSRGQEFVFVLVGDGKVIDAVKATAKTLGIEKNCRFTGRVAFEQVPRYLSCMDIMPIPRLSSAVTEMVSALKPLEAMAMGKAVVLSDVSPHQVMAGPTGERARLFEKDNAVALSDAIEALINNPTERERLGKAARAWIDRERTWNHVTSIYARSLQQLRESLASRQQAQEPEAKTLSQLTLGLIGDTFTTDTLASAVTVVPLSPDNWREQIKEQPIDALFVESAWKGNDWQWFRQVGHYSVHEFATLDALLTHCRRKGIPSLFWNKEDPVHFDRFRATAAKCDHVFTTDSRRIIPYLTTPGALTQTASSAPFYASPKIHNLLPSTREWQPTAAYGGTYYGKRYPERTEYMDKIMSAAAPLGLTLYDRQHDDPTSPYKYPGGLGNYVAGSLSYEEMIQAYKAHPVQINVNSVLDSPTMFSRRVVETAACGSPMLSGPALGMNRYLEGAGHVVRTESDAAQALENLMHYPAYRWRVALKGARAVMRAHTTELRLTQMLRTAGMVVQAPEPPAYSIYTSEMTPAGAQRVLAQTVRPICIVSREWQAGTRAQLEAEGIRCATPDGERVAAETLWLLANPRALEGLEAEDLEDLIWPTFYAPHKRIAFSRQAVLEEGAWPGVAVENSSIDTSLQLLRPDAEMALSQLQKWGSRKPTLTLRKPPQVHAKAPNVPPKKTVVIAGHDLKFIKPFYPYFTKAGMRVLLDFWTGHNHHNETASKRLVRQADTVFCEWTLGNAIWYAKHKIEGQRLVGRLHAQELRNVLFDQVPFDAFDKVIFVGPHMLRNAQQRNPALKKNGVVIYNGVDIDAMQAVPRQPTNGKVLGLVGMVPQSKRLDRALDILKELRKEDTDYILRVKGKRPEDFAWMVMHRPEEMAWYEEQYRRLQDDPLLKDAVIFDPHGNDMPQWYAGVDFILSVSDHESFHLAVAEGAASGCTPIVLPWEGADEIYPKEWVYLDTEKAVRGIQNNIFNQNLYLNLSRSDFDLQLVKEQILHSC</sequence>
<evidence type="ECO:0000313" key="5">
    <source>
        <dbReference type="Proteomes" id="UP001276761"/>
    </source>
</evidence>
<dbReference type="Pfam" id="PF13692">
    <property type="entry name" value="Glyco_trans_1_4"/>
    <property type="match status" value="1"/>
</dbReference>
<evidence type="ECO:0000259" key="3">
    <source>
        <dbReference type="Pfam" id="PF13579"/>
    </source>
</evidence>
<dbReference type="InterPro" id="IPR001296">
    <property type="entry name" value="Glyco_trans_1"/>
</dbReference>
<gene>
    <name evidence="4" type="ORF">SIL78_03790</name>
</gene>
<organism evidence="4 5">
    <name type="scientific">Vreelandella alkaliphila</name>
    <dbReference type="NCBI Taxonomy" id="272774"/>
    <lineage>
        <taxon>Bacteria</taxon>
        <taxon>Pseudomonadati</taxon>
        <taxon>Pseudomonadota</taxon>
        <taxon>Gammaproteobacteria</taxon>
        <taxon>Oceanospirillales</taxon>
        <taxon>Halomonadaceae</taxon>
        <taxon>Vreelandella</taxon>
    </lineage>
</organism>
<dbReference type="SUPFAM" id="SSF53756">
    <property type="entry name" value="UDP-Glycosyltransferase/glycogen phosphorylase"/>
    <property type="match status" value="3"/>
</dbReference>
<dbReference type="RefSeq" id="WP_232482829.1">
    <property type="nucleotide sequence ID" value="NZ_JABASV010000004.1"/>
</dbReference>
<reference evidence="4" key="1">
    <citation type="submission" date="2023-11" db="EMBL/GenBank/DDBJ databases">
        <title>MicrobeMod: A computational toolkit for identifying prokaryotic methylation and restriction-modification with nanopore sequencing.</title>
        <authorList>
            <person name="Crits-Christoph A."/>
            <person name="Kang S.C."/>
            <person name="Lee H."/>
            <person name="Ostrov N."/>
        </authorList>
    </citation>
    <scope>NUCLEOTIDE SEQUENCE</scope>
    <source>
        <strain evidence="4">ATCC BAA-953</strain>
    </source>
</reference>
<dbReference type="GO" id="GO:0016758">
    <property type="term" value="F:hexosyltransferase activity"/>
    <property type="evidence" value="ECO:0007669"/>
    <property type="project" value="TreeGrafter"/>
</dbReference>
<dbReference type="Proteomes" id="UP001276761">
    <property type="component" value="Unassembled WGS sequence"/>
</dbReference>
<feature type="domain" description="Glycosyltransferase subfamily 4-like N-terminal" evidence="3">
    <location>
        <begin position="43"/>
        <end position="218"/>
    </location>
</feature>
<comment type="caution">
    <text evidence="4">The sequence shown here is derived from an EMBL/GenBank/DDBJ whole genome shotgun (WGS) entry which is preliminary data.</text>
</comment>
<dbReference type="InterPro" id="IPR028098">
    <property type="entry name" value="Glyco_trans_4-like_N"/>
</dbReference>
<dbReference type="CDD" id="cd03801">
    <property type="entry name" value="GT4_PimA-like"/>
    <property type="match status" value="2"/>
</dbReference>